<organism evidence="2 3">
    <name type="scientific">Lepidopterella palustris CBS 459.81</name>
    <dbReference type="NCBI Taxonomy" id="1314670"/>
    <lineage>
        <taxon>Eukaryota</taxon>
        <taxon>Fungi</taxon>
        <taxon>Dikarya</taxon>
        <taxon>Ascomycota</taxon>
        <taxon>Pezizomycotina</taxon>
        <taxon>Dothideomycetes</taxon>
        <taxon>Pleosporomycetidae</taxon>
        <taxon>Mytilinidiales</taxon>
        <taxon>Argynnaceae</taxon>
        <taxon>Lepidopterella</taxon>
    </lineage>
</organism>
<dbReference type="AlphaFoldDB" id="A0A8E2ELE2"/>
<proteinExistence type="predicted"/>
<reference evidence="2 3" key="1">
    <citation type="journal article" date="2016" name="Nat. Commun.">
        <title>Ectomycorrhizal ecology is imprinted in the genome of the dominant symbiotic fungus Cenococcum geophilum.</title>
        <authorList>
            <consortium name="DOE Joint Genome Institute"/>
            <person name="Peter M."/>
            <person name="Kohler A."/>
            <person name="Ohm R.A."/>
            <person name="Kuo A."/>
            <person name="Krutzmann J."/>
            <person name="Morin E."/>
            <person name="Arend M."/>
            <person name="Barry K.W."/>
            <person name="Binder M."/>
            <person name="Choi C."/>
            <person name="Clum A."/>
            <person name="Copeland A."/>
            <person name="Grisel N."/>
            <person name="Haridas S."/>
            <person name="Kipfer T."/>
            <person name="LaButti K."/>
            <person name="Lindquist E."/>
            <person name="Lipzen A."/>
            <person name="Maire R."/>
            <person name="Meier B."/>
            <person name="Mihaltcheva S."/>
            <person name="Molinier V."/>
            <person name="Murat C."/>
            <person name="Poggeler S."/>
            <person name="Quandt C.A."/>
            <person name="Sperisen C."/>
            <person name="Tritt A."/>
            <person name="Tisserant E."/>
            <person name="Crous P.W."/>
            <person name="Henrissat B."/>
            <person name="Nehls U."/>
            <person name="Egli S."/>
            <person name="Spatafora J.W."/>
            <person name="Grigoriev I.V."/>
            <person name="Martin F.M."/>
        </authorList>
    </citation>
    <scope>NUCLEOTIDE SEQUENCE [LARGE SCALE GENOMIC DNA]</scope>
    <source>
        <strain evidence="2 3">CBS 459.81</strain>
    </source>
</reference>
<accession>A0A8E2ELE2</accession>
<keyword evidence="3" id="KW-1185">Reference proteome</keyword>
<evidence type="ECO:0000256" key="1">
    <source>
        <dbReference type="SAM" id="MobiDB-lite"/>
    </source>
</evidence>
<evidence type="ECO:0000313" key="2">
    <source>
        <dbReference type="EMBL" id="OCK86161.1"/>
    </source>
</evidence>
<name>A0A8E2ELE2_9PEZI</name>
<sequence>MASNAHKKASLEMVPSPLAAPGPHHNSGHSPGLFRALRPQKHRAPAKKPLLSHTTFLRRSNSASRVSPCSLHKTTTLHIHSALPLFHGVSEGKVEGRANQYTSLIPVFVSRGTHSLLMAAGEFFHDETYHPPPLPPVYSQFVRSVPVMQYIRFFRCAFHFAPVGFFLW</sequence>
<protein>
    <submittedName>
        <fullName evidence="2">Uncharacterized protein</fullName>
    </submittedName>
</protein>
<gene>
    <name evidence="2" type="ORF">K432DRAFT_143438</name>
</gene>
<feature type="region of interest" description="Disordered" evidence="1">
    <location>
        <begin position="15"/>
        <end position="34"/>
    </location>
</feature>
<evidence type="ECO:0000313" key="3">
    <source>
        <dbReference type="Proteomes" id="UP000250266"/>
    </source>
</evidence>
<dbReference type="Proteomes" id="UP000250266">
    <property type="component" value="Unassembled WGS sequence"/>
</dbReference>
<dbReference type="EMBL" id="KV744808">
    <property type="protein sequence ID" value="OCK86161.1"/>
    <property type="molecule type" value="Genomic_DNA"/>
</dbReference>